<dbReference type="PANTHER" id="PTHR14319:SF3">
    <property type="entry name" value="TRANSMEMBRANE PROTEIN-LIKE PROTEIN"/>
    <property type="match status" value="1"/>
</dbReference>
<gene>
    <name evidence="11" type="ORF">P43SY_002047</name>
</gene>
<dbReference type="PANTHER" id="PTHR14319">
    <property type="entry name" value="FIVE-SPAN TRANSMEMBRANE PROTEIN M83"/>
    <property type="match status" value="1"/>
</dbReference>
<evidence type="ECO:0000256" key="2">
    <source>
        <dbReference type="ARBA" id="ARBA00005542"/>
    </source>
</evidence>
<name>A0AAD5M630_PYTIN</name>
<evidence type="ECO:0000256" key="7">
    <source>
        <dbReference type="PROSITE-ProRule" id="PRU00076"/>
    </source>
</evidence>
<dbReference type="InterPro" id="IPR000742">
    <property type="entry name" value="EGF"/>
</dbReference>
<feature type="transmembrane region" description="Helical" evidence="8">
    <location>
        <begin position="695"/>
        <end position="713"/>
    </location>
</feature>
<comment type="subcellular location">
    <subcellularLocation>
        <location evidence="1">Cell membrane</location>
        <topology evidence="1">Multi-pass membrane protein</topology>
    </subcellularLocation>
</comment>
<feature type="chain" id="PRO_5042236481" description="EGF-like domain-containing protein" evidence="9">
    <location>
        <begin position="30"/>
        <end position="795"/>
    </location>
</feature>
<dbReference type="Proteomes" id="UP001209570">
    <property type="component" value="Unassembled WGS sequence"/>
</dbReference>
<proteinExistence type="inferred from homology"/>
<feature type="domain" description="EGF-like" evidence="10">
    <location>
        <begin position="487"/>
        <end position="528"/>
    </location>
</feature>
<keyword evidence="6 8" id="KW-0472">Membrane</keyword>
<evidence type="ECO:0000256" key="5">
    <source>
        <dbReference type="ARBA" id="ARBA00022989"/>
    </source>
</evidence>
<keyword evidence="3" id="KW-1003">Cell membrane</keyword>
<feature type="signal peptide" evidence="9">
    <location>
        <begin position="1"/>
        <end position="29"/>
    </location>
</feature>
<keyword evidence="9" id="KW-0732">Signal</keyword>
<comment type="similarity">
    <text evidence="2">Belongs to the TMEM8 family.</text>
</comment>
<accession>A0AAD5M630</accession>
<comment type="caution">
    <text evidence="7">Lacks conserved residue(s) required for the propagation of feature annotation.</text>
</comment>
<dbReference type="PROSITE" id="PS50026">
    <property type="entry name" value="EGF_3"/>
    <property type="match status" value="1"/>
</dbReference>
<sequence>MTRSPGSRAVRLLLVLASLVAGLVAPSVAQSTPVIRQWREFLFGRIQEDGVEYFDFDVPAEAYRVIISFDRGALGEMEAPTMLLKYGAFPTGADYDQVLALNGSNDFFQMRVDNLRSGRYFLSLVGAKTYSSLKSFVGGADDLFYFVSVWYFGCTDPSFAGSRCLSPIIDGGAIVTPSTKSVTTYYPTQGLNTGCVDARRSSVYFTFEVDSSEWDLTLKLATSSESELTILAGANLRDPGDLEPGALVQSARIPAGQGDRSVVLRVTAPLIGKWMVLVKGRVTSQPSCADGGGAQFTLTASHERDCSQVADGQIQTRSGLPIINLCGLEITRLNEMRKNPFKSEQYLEAKFQADEPRVGNGDAPPEQTQPVVPYFFDLPKTYAGANVALTAYVTANVKSFQLLARLDGLPTLATYDLRFNSSNAIDRTHVKDSEPDWQFTVLRYTWDTIAFPPVGRWHLLLVADETVTPPVDRTVNASFWSVDVELDTFACPESACSRHGTCEMKQTYRGLSYGACSCHYGFGGEQCQLRTVEAKFRKHQIFLLIFSNIAILPVTLLSCRRKLYIDSVLFGATGLVSAIYHACDVELVCILPYRFLHQMDFALSFNMIMLLSVHLSGARKQAKAGVQAVLFLATIVMANRATSMTNWVLIGAGCSLQFSVTLVYYFVMGSQRMGLGKLAALKSFLFHSNNFDMRYGILGLGLWIGALSCWFSSSSTNYWLIHSLWHMLAMLSAFCFIGLRRNDRYKMIVPETGEDVLRPNYESTKGAVALKVVELEPPKAVSVVSEAETVADEEV</sequence>
<dbReference type="EMBL" id="JAKCXM010000067">
    <property type="protein sequence ID" value="KAJ0404204.1"/>
    <property type="molecule type" value="Genomic_DNA"/>
</dbReference>
<keyword evidence="4 8" id="KW-0812">Transmembrane</keyword>
<feature type="transmembrane region" description="Helical" evidence="8">
    <location>
        <begin position="624"/>
        <end position="641"/>
    </location>
</feature>
<keyword evidence="12" id="KW-1185">Reference proteome</keyword>
<reference evidence="11" key="1">
    <citation type="submission" date="2021-12" db="EMBL/GenBank/DDBJ databases">
        <title>Prjna785345.</title>
        <authorList>
            <person name="Rujirawat T."/>
            <person name="Krajaejun T."/>
        </authorList>
    </citation>
    <scope>NUCLEOTIDE SEQUENCE</scope>
    <source>
        <strain evidence="11">Pi057C3</strain>
    </source>
</reference>
<dbReference type="SUPFAM" id="SSF57196">
    <property type="entry name" value="EGF/Laminin"/>
    <property type="match status" value="1"/>
</dbReference>
<dbReference type="PROSITE" id="PS01186">
    <property type="entry name" value="EGF_2"/>
    <property type="match status" value="1"/>
</dbReference>
<dbReference type="AlphaFoldDB" id="A0AAD5M630"/>
<dbReference type="Pfam" id="PF12036">
    <property type="entry name" value="DUF3522"/>
    <property type="match status" value="1"/>
</dbReference>
<dbReference type="GO" id="GO:0005886">
    <property type="term" value="C:plasma membrane"/>
    <property type="evidence" value="ECO:0007669"/>
    <property type="project" value="UniProtKB-SubCell"/>
</dbReference>
<feature type="transmembrane region" description="Helical" evidence="8">
    <location>
        <begin position="647"/>
        <end position="667"/>
    </location>
</feature>
<evidence type="ECO:0000259" key="10">
    <source>
        <dbReference type="PROSITE" id="PS50026"/>
    </source>
</evidence>
<organism evidence="11 12">
    <name type="scientific">Pythium insidiosum</name>
    <name type="common">Pythiosis disease agent</name>
    <dbReference type="NCBI Taxonomy" id="114742"/>
    <lineage>
        <taxon>Eukaryota</taxon>
        <taxon>Sar</taxon>
        <taxon>Stramenopiles</taxon>
        <taxon>Oomycota</taxon>
        <taxon>Peronosporomycetes</taxon>
        <taxon>Pythiales</taxon>
        <taxon>Pythiaceae</taxon>
        <taxon>Pythium</taxon>
    </lineage>
</organism>
<evidence type="ECO:0000256" key="1">
    <source>
        <dbReference type="ARBA" id="ARBA00004651"/>
    </source>
</evidence>
<evidence type="ECO:0000256" key="9">
    <source>
        <dbReference type="SAM" id="SignalP"/>
    </source>
</evidence>
<evidence type="ECO:0000256" key="8">
    <source>
        <dbReference type="SAM" id="Phobius"/>
    </source>
</evidence>
<feature type="disulfide bond" evidence="7">
    <location>
        <begin position="518"/>
        <end position="527"/>
    </location>
</feature>
<evidence type="ECO:0000256" key="4">
    <source>
        <dbReference type="ARBA" id="ARBA00022692"/>
    </source>
</evidence>
<feature type="transmembrane region" description="Helical" evidence="8">
    <location>
        <begin position="719"/>
        <end position="739"/>
    </location>
</feature>
<evidence type="ECO:0000313" key="11">
    <source>
        <dbReference type="EMBL" id="KAJ0404204.1"/>
    </source>
</evidence>
<evidence type="ECO:0000256" key="6">
    <source>
        <dbReference type="ARBA" id="ARBA00023136"/>
    </source>
</evidence>
<keyword evidence="5 8" id="KW-1133">Transmembrane helix</keyword>
<dbReference type="Gene3D" id="2.60.120.380">
    <property type="match status" value="1"/>
</dbReference>
<evidence type="ECO:0000313" key="12">
    <source>
        <dbReference type="Proteomes" id="UP001209570"/>
    </source>
</evidence>
<evidence type="ECO:0000256" key="3">
    <source>
        <dbReference type="ARBA" id="ARBA00022475"/>
    </source>
</evidence>
<dbReference type="PROSITE" id="PS00022">
    <property type="entry name" value="EGF_1"/>
    <property type="match status" value="1"/>
</dbReference>
<keyword evidence="7" id="KW-0245">EGF-like domain</keyword>
<feature type="transmembrane region" description="Helical" evidence="8">
    <location>
        <begin position="563"/>
        <end position="581"/>
    </location>
</feature>
<dbReference type="InterPro" id="IPR021910">
    <property type="entry name" value="NGX6/PGAP6/MYMK"/>
</dbReference>
<comment type="caution">
    <text evidence="11">The sequence shown here is derived from an EMBL/GenBank/DDBJ whole genome shotgun (WGS) entry which is preliminary data.</text>
</comment>
<feature type="transmembrane region" description="Helical" evidence="8">
    <location>
        <begin position="539"/>
        <end position="556"/>
    </location>
</feature>
<protein>
    <recommendedName>
        <fullName evidence="10">EGF-like domain-containing protein</fullName>
    </recommendedName>
</protein>
<keyword evidence="7" id="KW-1015">Disulfide bond</keyword>
<feature type="transmembrane region" description="Helical" evidence="8">
    <location>
        <begin position="601"/>
        <end position="617"/>
    </location>
</feature>